<dbReference type="GO" id="GO:0004540">
    <property type="term" value="F:RNA nuclease activity"/>
    <property type="evidence" value="ECO:0007669"/>
    <property type="project" value="InterPro"/>
</dbReference>
<protein>
    <submittedName>
        <fullName evidence="4">Uncharacterized protein LOC109476451</fullName>
    </submittedName>
</protein>
<gene>
    <name evidence="4" type="primary">LOC109476451</name>
</gene>
<evidence type="ECO:0000256" key="1">
    <source>
        <dbReference type="SAM" id="MobiDB-lite"/>
    </source>
</evidence>
<sequence length="309" mass="34751">MSDESERSAPFSKKKDRKKKKRSKKNNGNVERVTKSSEKDTLPVQQNDHQQGEMGAVGGHTQKEASPQQDSEGENVHPVSKWSVDEVCALIRKISTEEITETFKDQEIDGEALLLLDETDLQGMIPKTGPRLKLKDALAKSLNELSKRELDASYQKLQSTTKNGGLHVFVDDSNIWIEGKKAAAQQWGLLCDEDPRLRIEYGNFLDLLSSKERPTSSVIETANMYGSIPPPNDSLWGKMREKGWKVDLKERNIKGKEKAVDAQLMIDAICFVEQNKETGGTIVLTSGDKDFIPFINKVLEYPAWNIEVF</sequence>
<dbReference type="GO" id="GO:0003682">
    <property type="term" value="F:chromatin binding"/>
    <property type="evidence" value="ECO:0007669"/>
    <property type="project" value="TreeGrafter"/>
</dbReference>
<dbReference type="Pfam" id="PF00536">
    <property type="entry name" value="SAM_1"/>
    <property type="match status" value="1"/>
</dbReference>
<dbReference type="Pfam" id="PF01936">
    <property type="entry name" value="NYN"/>
    <property type="match status" value="1"/>
</dbReference>
<dbReference type="GeneID" id="109476451"/>
<dbReference type="RefSeq" id="XP_019632941.1">
    <property type="nucleotide sequence ID" value="XM_019777382.1"/>
</dbReference>
<organism evidence="3 4">
    <name type="scientific">Branchiostoma belcheri</name>
    <name type="common">Amphioxus</name>
    <dbReference type="NCBI Taxonomy" id="7741"/>
    <lineage>
        <taxon>Eukaryota</taxon>
        <taxon>Metazoa</taxon>
        <taxon>Chordata</taxon>
        <taxon>Cephalochordata</taxon>
        <taxon>Leptocardii</taxon>
        <taxon>Amphioxiformes</taxon>
        <taxon>Branchiostomatidae</taxon>
        <taxon>Branchiostoma</taxon>
    </lineage>
</organism>
<dbReference type="PROSITE" id="PS50105">
    <property type="entry name" value="SAM_DOMAIN"/>
    <property type="match status" value="1"/>
</dbReference>
<dbReference type="GO" id="GO:0042393">
    <property type="term" value="F:histone binding"/>
    <property type="evidence" value="ECO:0007669"/>
    <property type="project" value="TreeGrafter"/>
</dbReference>
<dbReference type="OrthoDB" id="2390104at2759"/>
<dbReference type="AlphaFoldDB" id="A0A6P4ZTM9"/>
<evidence type="ECO:0000313" key="3">
    <source>
        <dbReference type="Proteomes" id="UP000515135"/>
    </source>
</evidence>
<proteinExistence type="predicted"/>
<keyword evidence="3" id="KW-1185">Reference proteome</keyword>
<dbReference type="SUPFAM" id="SSF47769">
    <property type="entry name" value="SAM/Pointed domain"/>
    <property type="match status" value="1"/>
</dbReference>
<dbReference type="InterPro" id="IPR001660">
    <property type="entry name" value="SAM"/>
</dbReference>
<dbReference type="Gene3D" id="3.40.50.1010">
    <property type="entry name" value="5'-nuclease"/>
    <property type="match status" value="1"/>
</dbReference>
<dbReference type="GO" id="GO:0045892">
    <property type="term" value="P:negative regulation of DNA-templated transcription"/>
    <property type="evidence" value="ECO:0007669"/>
    <property type="project" value="TreeGrafter"/>
</dbReference>
<reference evidence="4" key="1">
    <citation type="submission" date="2025-08" db="UniProtKB">
        <authorList>
            <consortium name="RefSeq"/>
        </authorList>
    </citation>
    <scope>IDENTIFICATION</scope>
    <source>
        <tissue evidence="4">Gonad</tissue>
    </source>
</reference>
<dbReference type="Proteomes" id="UP000515135">
    <property type="component" value="Unplaced"/>
</dbReference>
<dbReference type="SMART" id="SM00454">
    <property type="entry name" value="SAM"/>
    <property type="match status" value="1"/>
</dbReference>
<accession>A0A6P4ZTM9</accession>
<name>A0A6P4ZTM9_BRABE</name>
<dbReference type="KEGG" id="bbel:109476451"/>
<feature type="region of interest" description="Disordered" evidence="1">
    <location>
        <begin position="1"/>
        <end position="79"/>
    </location>
</feature>
<feature type="domain" description="SAM" evidence="2">
    <location>
        <begin position="82"/>
        <end position="129"/>
    </location>
</feature>
<dbReference type="PANTHER" id="PTHR12247">
    <property type="entry name" value="POLYCOMB GROUP PROTEIN"/>
    <property type="match status" value="1"/>
</dbReference>
<dbReference type="InterPro" id="IPR050548">
    <property type="entry name" value="PcG_chromatin_remod_factors"/>
</dbReference>
<feature type="compositionally biased region" description="Basic and acidic residues" evidence="1">
    <location>
        <begin position="32"/>
        <end position="41"/>
    </location>
</feature>
<feature type="compositionally biased region" description="Basic residues" evidence="1">
    <location>
        <begin position="12"/>
        <end position="25"/>
    </location>
</feature>
<dbReference type="PANTHER" id="PTHR12247:SF138">
    <property type="entry name" value="POLYHOMEOTIC DISTAL, ISOFORM A-RELATED"/>
    <property type="match status" value="1"/>
</dbReference>
<dbReference type="Gene3D" id="1.10.150.50">
    <property type="entry name" value="Transcription Factor, Ets-1"/>
    <property type="match status" value="1"/>
</dbReference>
<dbReference type="InterPro" id="IPR021139">
    <property type="entry name" value="NYN"/>
</dbReference>
<dbReference type="InterPro" id="IPR013761">
    <property type="entry name" value="SAM/pointed_sf"/>
</dbReference>
<evidence type="ECO:0000259" key="2">
    <source>
        <dbReference type="PROSITE" id="PS50105"/>
    </source>
</evidence>
<dbReference type="GO" id="GO:0035102">
    <property type="term" value="C:PRC1 complex"/>
    <property type="evidence" value="ECO:0007669"/>
    <property type="project" value="TreeGrafter"/>
</dbReference>
<evidence type="ECO:0000313" key="4">
    <source>
        <dbReference type="RefSeq" id="XP_019632941.1"/>
    </source>
</evidence>